<evidence type="ECO:0000313" key="2">
    <source>
        <dbReference type="EMBL" id="PNT47115.1"/>
    </source>
</evidence>
<evidence type="ECO:0000256" key="1">
    <source>
        <dbReference type="SAM" id="MobiDB-lite"/>
    </source>
</evidence>
<proteinExistence type="predicted"/>
<organism evidence="2 3">
    <name type="scientific">Populus trichocarpa</name>
    <name type="common">Western balsam poplar</name>
    <name type="synonym">Populus balsamifera subsp. trichocarpa</name>
    <dbReference type="NCBI Taxonomy" id="3694"/>
    <lineage>
        <taxon>Eukaryota</taxon>
        <taxon>Viridiplantae</taxon>
        <taxon>Streptophyta</taxon>
        <taxon>Embryophyta</taxon>
        <taxon>Tracheophyta</taxon>
        <taxon>Spermatophyta</taxon>
        <taxon>Magnoliopsida</taxon>
        <taxon>eudicotyledons</taxon>
        <taxon>Gunneridae</taxon>
        <taxon>Pentapetalae</taxon>
        <taxon>rosids</taxon>
        <taxon>fabids</taxon>
        <taxon>Malpighiales</taxon>
        <taxon>Salicaceae</taxon>
        <taxon>Saliceae</taxon>
        <taxon>Populus</taxon>
    </lineage>
</organism>
<dbReference type="EMBL" id="CM009291">
    <property type="protein sequence ID" value="PNT47115.1"/>
    <property type="molecule type" value="Genomic_DNA"/>
</dbReference>
<gene>
    <name evidence="2" type="ORF">POPTR_002G006800</name>
</gene>
<feature type="region of interest" description="Disordered" evidence="1">
    <location>
        <begin position="18"/>
        <end position="39"/>
    </location>
</feature>
<dbReference type="InParanoid" id="B9GPQ3"/>
<dbReference type="Proteomes" id="UP000006729">
    <property type="component" value="Chromosome 2"/>
</dbReference>
<keyword evidence="3" id="KW-1185">Reference proteome</keyword>
<name>B9GPQ3_POPTR</name>
<accession>B9GPQ3</accession>
<protein>
    <submittedName>
        <fullName evidence="2">Uncharacterized protein</fullName>
    </submittedName>
</protein>
<dbReference type="HOGENOM" id="CLU_1931123_0_0_1"/>
<reference evidence="2 3" key="1">
    <citation type="journal article" date="2006" name="Science">
        <title>The genome of black cottonwood, Populus trichocarpa (Torr. &amp; Gray).</title>
        <authorList>
            <person name="Tuskan G.A."/>
            <person name="Difazio S."/>
            <person name="Jansson S."/>
            <person name="Bohlmann J."/>
            <person name="Grigoriev I."/>
            <person name="Hellsten U."/>
            <person name="Putnam N."/>
            <person name="Ralph S."/>
            <person name="Rombauts S."/>
            <person name="Salamov A."/>
            <person name="Schein J."/>
            <person name="Sterck L."/>
            <person name="Aerts A."/>
            <person name="Bhalerao R.R."/>
            <person name="Bhalerao R.P."/>
            <person name="Blaudez D."/>
            <person name="Boerjan W."/>
            <person name="Brun A."/>
            <person name="Brunner A."/>
            <person name="Busov V."/>
            <person name="Campbell M."/>
            <person name="Carlson J."/>
            <person name="Chalot M."/>
            <person name="Chapman J."/>
            <person name="Chen G.L."/>
            <person name="Cooper D."/>
            <person name="Coutinho P.M."/>
            <person name="Couturier J."/>
            <person name="Covert S."/>
            <person name="Cronk Q."/>
            <person name="Cunningham R."/>
            <person name="Davis J."/>
            <person name="Degroeve S."/>
            <person name="Dejardin A."/>
            <person name="Depamphilis C."/>
            <person name="Detter J."/>
            <person name="Dirks B."/>
            <person name="Dubchak I."/>
            <person name="Duplessis S."/>
            <person name="Ehlting J."/>
            <person name="Ellis B."/>
            <person name="Gendler K."/>
            <person name="Goodstein D."/>
            <person name="Gribskov M."/>
            <person name="Grimwood J."/>
            <person name="Groover A."/>
            <person name="Gunter L."/>
            <person name="Hamberger B."/>
            <person name="Heinze B."/>
            <person name="Helariutta Y."/>
            <person name="Henrissat B."/>
            <person name="Holligan D."/>
            <person name="Holt R."/>
            <person name="Huang W."/>
            <person name="Islam-Faridi N."/>
            <person name="Jones S."/>
            <person name="Jones-Rhoades M."/>
            <person name="Jorgensen R."/>
            <person name="Joshi C."/>
            <person name="Kangasjarvi J."/>
            <person name="Karlsson J."/>
            <person name="Kelleher C."/>
            <person name="Kirkpatrick R."/>
            <person name="Kirst M."/>
            <person name="Kohler A."/>
            <person name="Kalluri U."/>
            <person name="Larimer F."/>
            <person name="Leebens-Mack J."/>
            <person name="Leple J.C."/>
            <person name="Locascio P."/>
            <person name="Lou Y."/>
            <person name="Lucas S."/>
            <person name="Martin F."/>
            <person name="Montanini B."/>
            <person name="Napoli C."/>
            <person name="Nelson D.R."/>
            <person name="Nelson C."/>
            <person name="Nieminen K."/>
            <person name="Nilsson O."/>
            <person name="Pereda V."/>
            <person name="Peter G."/>
            <person name="Philippe R."/>
            <person name="Pilate G."/>
            <person name="Poliakov A."/>
            <person name="Razumovskaya J."/>
            <person name="Richardson P."/>
            <person name="Rinaldi C."/>
            <person name="Ritland K."/>
            <person name="Rouze P."/>
            <person name="Ryaboy D."/>
            <person name="Schmutz J."/>
            <person name="Schrader J."/>
            <person name="Segerman B."/>
            <person name="Shin H."/>
            <person name="Siddiqui A."/>
            <person name="Sterky F."/>
            <person name="Terry A."/>
            <person name="Tsai C.J."/>
            <person name="Uberbacher E."/>
            <person name="Unneberg P."/>
            <person name="Vahala J."/>
            <person name="Wall K."/>
            <person name="Wessler S."/>
            <person name="Yang G."/>
            <person name="Yin T."/>
            <person name="Douglas C."/>
            <person name="Marra M."/>
            <person name="Sandberg G."/>
            <person name="Van de Peer Y."/>
            <person name="Rokhsar D."/>
        </authorList>
    </citation>
    <scope>NUCLEOTIDE SEQUENCE [LARGE SCALE GENOMIC DNA]</scope>
    <source>
        <strain evidence="3">cv. Nisqually</strain>
    </source>
</reference>
<dbReference type="AlphaFoldDB" id="B9GPQ3"/>
<evidence type="ECO:0000313" key="3">
    <source>
        <dbReference type="Proteomes" id="UP000006729"/>
    </source>
</evidence>
<sequence length="131" mass="14654">MSSFGTVPEKISAIPDDKWNLGLKDQDYEGESKPDEGELHVCNMKPEKSKKTGMPPGIMMVPIKIQKLMPWIVHLKTLASSNTCVHIPFIPALAPLRSSNPSMYLCAQYEEVVLSKNLASLTRHAWSAYRL</sequence>